<dbReference type="InterPro" id="IPR016130">
    <property type="entry name" value="Tyr_Pase_AS"/>
</dbReference>
<name>A0AAF0EUB4_9BASI</name>
<gene>
    <name evidence="6" type="ORF">MNAN1_003605</name>
</gene>
<keyword evidence="6" id="KW-0378">Hydrolase</keyword>
<proteinExistence type="inferred from homology"/>
<evidence type="ECO:0000313" key="6">
    <source>
        <dbReference type="EMBL" id="WFD28592.1"/>
    </source>
</evidence>
<dbReference type="PROSITE" id="PS50056">
    <property type="entry name" value="TYR_PHOSPHATASE_2"/>
    <property type="match status" value="1"/>
</dbReference>
<dbReference type="SUPFAM" id="SSF52821">
    <property type="entry name" value="Rhodanese/Cell cycle control phosphatase"/>
    <property type="match status" value="1"/>
</dbReference>
<dbReference type="PROSITE" id="PS00383">
    <property type="entry name" value="TYR_PHOSPHATASE_1"/>
    <property type="match status" value="1"/>
</dbReference>
<reference evidence="6" key="1">
    <citation type="submission" date="2023-03" db="EMBL/GenBank/DDBJ databases">
        <title>Mating type loci evolution in Malassezia.</title>
        <authorList>
            <person name="Coelho M.A."/>
        </authorList>
    </citation>
    <scope>NUCLEOTIDE SEQUENCE</scope>
    <source>
        <strain evidence="6">CBS 9557</strain>
    </source>
</reference>
<evidence type="ECO:0000259" key="4">
    <source>
        <dbReference type="PROSITE" id="PS50056"/>
    </source>
</evidence>
<dbReference type="EMBL" id="CP119898">
    <property type="protein sequence ID" value="WFD28592.1"/>
    <property type="molecule type" value="Genomic_DNA"/>
</dbReference>
<dbReference type="InterPro" id="IPR029021">
    <property type="entry name" value="Prot-tyrosine_phosphatase-like"/>
</dbReference>
<dbReference type="Gene3D" id="3.40.250.10">
    <property type="entry name" value="Rhodanese-like domain"/>
    <property type="match status" value="1"/>
</dbReference>
<keyword evidence="7" id="KW-1185">Reference proteome</keyword>
<dbReference type="InterPro" id="IPR050348">
    <property type="entry name" value="Protein-Tyr_Phosphatase"/>
</dbReference>
<comment type="similarity">
    <text evidence="1">Belongs to the protein-tyrosine phosphatase family. Non-receptor class subfamily.</text>
</comment>
<sequence length="631" mass="71130">MPLPNIKAPAPQTVAPPPDRDLYLMVTPEFLHNLLHMRAPDKYNKPEHVLVLDIRPPTSFLRCHIKGSVNVCAPTTLLRRPEFTIDKIEEQILINPNNEKFRDWRLYTKGEAPQSWIVVLDTDSTKTTSVGRSSAGGGGASLLGLLRKFLGAGYQGHLCWLTGGFLSYTRWAPAADDIEWAQQGQNPMSALPSMLEKANTRPLNLHISSHNPALALSGTMAPSAMQPTNPFFNNIRQNLELSCGITDVVPLDIAFSDADLARLPRFLRDLAVMEPRARAQHLAEKFFEIEKKEQSRLQSVMQRHAFESSTNQSANPPEVLISSRAAYPWTPTEHTIPPDAFLLSITAAIERGNDHRYRNFWTFEHSRVKLEHQPNRSRYINASFINPLRYMGGHGVYIATQAPLPSTFSVFLSVLWEYNVQTIVMLAREEEAGRVKCDNYWDELTADPFHVSVVEQKMYSSEQLQDFNKHVEQKNTSTDTVVIHRTLKICNRAEPNAQPRYIAHYQYVAWPDHSVPESPLDLLGLNKLVHESEPASSLSLIHCSAGIGRTGAYIIVDAVSSFLQQVRSSLSSKAEPSITPCHLQCWESPTDLIYEATMIIREQRMSMIETVRQYVFVYKAVMLALLADPVP</sequence>
<feature type="domain" description="Rhodanese" evidence="5">
    <location>
        <begin position="45"/>
        <end position="180"/>
    </location>
</feature>
<dbReference type="Proteomes" id="UP001213623">
    <property type="component" value="Chromosome 7"/>
</dbReference>
<dbReference type="SMART" id="SM00194">
    <property type="entry name" value="PTPc"/>
    <property type="match status" value="1"/>
</dbReference>
<evidence type="ECO:0000256" key="2">
    <source>
        <dbReference type="ARBA" id="ARBA00013064"/>
    </source>
</evidence>
<evidence type="ECO:0000259" key="5">
    <source>
        <dbReference type="PROSITE" id="PS50206"/>
    </source>
</evidence>
<dbReference type="GO" id="GO:0004725">
    <property type="term" value="F:protein tyrosine phosphatase activity"/>
    <property type="evidence" value="ECO:0007669"/>
    <property type="project" value="UniProtKB-EC"/>
</dbReference>
<dbReference type="SMART" id="SM00404">
    <property type="entry name" value="PTPc_motif"/>
    <property type="match status" value="1"/>
</dbReference>
<organism evidence="6 7">
    <name type="scientific">Malassezia nana</name>
    <dbReference type="NCBI Taxonomy" id="180528"/>
    <lineage>
        <taxon>Eukaryota</taxon>
        <taxon>Fungi</taxon>
        <taxon>Dikarya</taxon>
        <taxon>Basidiomycota</taxon>
        <taxon>Ustilaginomycotina</taxon>
        <taxon>Malasseziomycetes</taxon>
        <taxon>Malasseziales</taxon>
        <taxon>Malasseziaceae</taxon>
        <taxon>Malassezia</taxon>
    </lineage>
</organism>
<dbReference type="InterPro" id="IPR001763">
    <property type="entry name" value="Rhodanese-like_dom"/>
</dbReference>
<dbReference type="InterPro" id="IPR003595">
    <property type="entry name" value="Tyr_Pase_cat"/>
</dbReference>
<dbReference type="Gene3D" id="3.90.190.10">
    <property type="entry name" value="Protein tyrosine phosphatase superfamily"/>
    <property type="match status" value="1"/>
</dbReference>
<dbReference type="PROSITE" id="PS50055">
    <property type="entry name" value="TYR_PHOSPHATASE_PTP"/>
    <property type="match status" value="1"/>
</dbReference>
<dbReference type="PANTHER" id="PTHR19134">
    <property type="entry name" value="RECEPTOR-TYPE TYROSINE-PROTEIN PHOSPHATASE"/>
    <property type="match status" value="1"/>
</dbReference>
<accession>A0AAF0EUB4</accession>
<feature type="domain" description="Tyrosine-protein phosphatase" evidence="3">
    <location>
        <begin position="353"/>
        <end position="624"/>
    </location>
</feature>
<dbReference type="InterPro" id="IPR000242">
    <property type="entry name" value="PTP_cat"/>
</dbReference>
<dbReference type="EC" id="3.1.3.48" evidence="2"/>
<dbReference type="PRINTS" id="PR00700">
    <property type="entry name" value="PRTYPHPHTASE"/>
</dbReference>
<feature type="domain" description="Tyrosine specific protein phosphatases" evidence="4">
    <location>
        <begin position="520"/>
        <end position="615"/>
    </location>
</feature>
<dbReference type="PANTHER" id="PTHR19134:SF561">
    <property type="entry name" value="PROTEIN TYROSINE PHOSPHATASE 36E, ISOFORM A"/>
    <property type="match status" value="1"/>
</dbReference>
<dbReference type="Pfam" id="PF00102">
    <property type="entry name" value="Y_phosphatase"/>
    <property type="match status" value="1"/>
</dbReference>
<dbReference type="AlphaFoldDB" id="A0AAF0EUB4"/>
<dbReference type="SUPFAM" id="SSF52799">
    <property type="entry name" value="(Phosphotyrosine protein) phosphatases II"/>
    <property type="match status" value="1"/>
</dbReference>
<dbReference type="PROSITE" id="PS50206">
    <property type="entry name" value="RHODANESE_3"/>
    <property type="match status" value="1"/>
</dbReference>
<evidence type="ECO:0000259" key="3">
    <source>
        <dbReference type="PROSITE" id="PS50055"/>
    </source>
</evidence>
<dbReference type="InterPro" id="IPR000387">
    <property type="entry name" value="Tyr_Pase_dom"/>
</dbReference>
<protein>
    <recommendedName>
        <fullName evidence="2">protein-tyrosine-phosphatase</fullName>
        <ecNumber evidence="2">3.1.3.48</ecNumber>
    </recommendedName>
</protein>
<dbReference type="SMART" id="SM00450">
    <property type="entry name" value="RHOD"/>
    <property type="match status" value="1"/>
</dbReference>
<evidence type="ECO:0000256" key="1">
    <source>
        <dbReference type="ARBA" id="ARBA00009649"/>
    </source>
</evidence>
<evidence type="ECO:0000313" key="7">
    <source>
        <dbReference type="Proteomes" id="UP001213623"/>
    </source>
</evidence>
<dbReference type="Pfam" id="PF00581">
    <property type="entry name" value="Rhodanese"/>
    <property type="match status" value="1"/>
</dbReference>
<dbReference type="InterPro" id="IPR036873">
    <property type="entry name" value="Rhodanese-like_dom_sf"/>
</dbReference>